<sequence length="484" mass="55874">MYNSIYFSNLQRIREMFNKIQNKLHKFVQRGLDNHLRLAVTGLSRSGKTAFITSFVDQLLHINKDSHAHVNLFGAARNGQILSVKRVEQGDLTIPRFEYDKNRQCLENDPPVWAPSTTGISEIRLAIRYQRQDGLLKHLKETGTLYLDIFDYPGEWLLDLPLLSQSFKQWSQAQQLVHKGKRAELAQPWLQAVKKLDLFAKADENQLAELSEIYTAYLLECKQAGMQYIQPGRFVLPTENSKGAPVFQFFPLLDLSEADWEKLENSPANSTFQMLKKRYNQYQQKIVKPFYEDYFSQFDRQVILADCLTPLNHGLEAFLEMKIGLQQLFKHFHYGNRSLFHRLFSSNIDKLLFIATKADHITSDQLPNLESLMRQLVQEGGRHAAFDGIETGYHAISAIRATDPVVVTQNGTQIKAIRGIRSTDKKQVTLYPGTVPSRLPDANYWQFNRFEFDQFEPKPLAYGEPIPHLRMDAVLQFLLADMLE</sequence>
<protein>
    <recommendedName>
        <fullName evidence="3">YcjX family protein</fullName>
    </recommendedName>
</protein>
<name>A0A828PYU2_ACTPL</name>
<dbReference type="PANTHER" id="PTHR38605:SF1">
    <property type="entry name" value="ATPASE"/>
    <property type="match status" value="1"/>
</dbReference>
<organism evidence="1 2">
    <name type="scientific">Actinobacillus pleuropneumoniae serovar 6 str. Femo</name>
    <dbReference type="NCBI Taxonomy" id="754256"/>
    <lineage>
        <taxon>Bacteria</taxon>
        <taxon>Pseudomonadati</taxon>
        <taxon>Pseudomonadota</taxon>
        <taxon>Gammaproteobacteria</taxon>
        <taxon>Pasteurellales</taxon>
        <taxon>Pasteurellaceae</taxon>
        <taxon>Actinobacillus</taxon>
    </lineage>
</organism>
<comment type="caution">
    <text evidence="1">The sequence shown here is derived from an EMBL/GenBank/DDBJ whole genome shotgun (WGS) entry which is preliminary data.</text>
</comment>
<dbReference type="EMBL" id="ADOG01000012">
    <property type="protein sequence ID" value="EFM92102.1"/>
    <property type="molecule type" value="Genomic_DNA"/>
</dbReference>
<dbReference type="PIRSF" id="PIRSF019381">
    <property type="entry name" value="YcjX"/>
    <property type="match status" value="1"/>
</dbReference>
<accession>A0A828PYU2</accession>
<evidence type="ECO:0000313" key="2">
    <source>
        <dbReference type="Proteomes" id="UP000005341"/>
    </source>
</evidence>
<dbReference type="InterPro" id="IPR007413">
    <property type="entry name" value="YcjX-like"/>
</dbReference>
<evidence type="ECO:0000313" key="1">
    <source>
        <dbReference type="EMBL" id="EFM92102.1"/>
    </source>
</evidence>
<dbReference type="PANTHER" id="PTHR38605">
    <property type="entry name" value="ATPASE-RELATED"/>
    <property type="match status" value="1"/>
</dbReference>
<dbReference type="Proteomes" id="UP000005341">
    <property type="component" value="Unassembled WGS sequence"/>
</dbReference>
<gene>
    <name evidence="1" type="ORF">appser6_10100</name>
</gene>
<dbReference type="AlphaFoldDB" id="A0A828PYU2"/>
<dbReference type="Pfam" id="PF04317">
    <property type="entry name" value="DUF463"/>
    <property type="match status" value="1"/>
</dbReference>
<proteinExistence type="predicted"/>
<evidence type="ECO:0008006" key="3">
    <source>
        <dbReference type="Google" id="ProtNLM"/>
    </source>
</evidence>
<reference evidence="1 2" key="1">
    <citation type="journal article" date="2010" name="J. Bacteriol.">
        <title>Comparative genomic characterization of Actinobacillus pleuropneumoniae.</title>
        <authorList>
            <person name="Xu Z."/>
            <person name="Chen X."/>
            <person name="Li L."/>
            <person name="Li T."/>
            <person name="Wang S."/>
            <person name="Chen H."/>
            <person name="Zhou R."/>
        </authorList>
    </citation>
    <scope>NUCLEOTIDE SEQUENCE [LARGE SCALE GENOMIC DNA]</scope>
    <source>
        <strain evidence="1 2">Femo</strain>
    </source>
</reference>